<name>A0A1I4ZVJ8_9FLAO</name>
<gene>
    <name evidence="2" type="ORF">SAMN05444143_11819</name>
</gene>
<dbReference type="Pfam" id="PF13692">
    <property type="entry name" value="Glyco_trans_1_4"/>
    <property type="match status" value="1"/>
</dbReference>
<accession>A0A1I4ZVJ8</accession>
<organism evidence="2 3">
    <name type="scientific">Flavobacterium succinicans</name>
    <dbReference type="NCBI Taxonomy" id="29536"/>
    <lineage>
        <taxon>Bacteria</taxon>
        <taxon>Pseudomonadati</taxon>
        <taxon>Bacteroidota</taxon>
        <taxon>Flavobacteriia</taxon>
        <taxon>Flavobacteriales</taxon>
        <taxon>Flavobacteriaceae</taxon>
        <taxon>Flavobacterium</taxon>
    </lineage>
</organism>
<evidence type="ECO:0000256" key="1">
    <source>
        <dbReference type="ARBA" id="ARBA00022679"/>
    </source>
</evidence>
<protein>
    <submittedName>
        <fullName evidence="2">Glycosyltransferase involved in cell wall bisynthesis</fullName>
    </submittedName>
</protein>
<reference evidence="3" key="1">
    <citation type="submission" date="2016-10" db="EMBL/GenBank/DDBJ databases">
        <authorList>
            <person name="Varghese N."/>
            <person name="Submissions S."/>
        </authorList>
    </citation>
    <scope>NUCLEOTIDE SEQUENCE [LARGE SCALE GENOMIC DNA]</scope>
    <source>
        <strain evidence="3">DSM 4002</strain>
    </source>
</reference>
<dbReference type="PANTHER" id="PTHR46401">
    <property type="entry name" value="GLYCOSYLTRANSFERASE WBBK-RELATED"/>
    <property type="match status" value="1"/>
</dbReference>
<proteinExistence type="predicted"/>
<sequence>MIKGKDIIVVGIQAWDIEIGSNCKNIALEFAKHNRVLYVNPPMDRATMGKDKHKEKIQKRIRIKKGLEPNLYEIGTNLWNLYPKNSVESINWLPIHSVFKILNRRNARLFSEDIKSAAERLNFKDVILFNDSSMFLGRHLKEFLQPKVYAYYMRDYLVKVPYWQKHGEQMEPEVIKQADVLLTNSDFFADFGLQYTAYSYMVGQGCDVSHFSDDEGKIQVPAEFKDVPSPIIGYVGSLTSLRLDISLLEFIAEQRKNWSIVLVGPEDDDFKKSKLHQLSNVYFFGSKDGSELPAYVKGFAVAINPQLTNNLTIGNYPRKIDEYLAMGKPVIATQTKAMEMFRDYVYLASSNEEYITLTEKALEENSKTLAEQRANFAKSHTWENNVSAIYQGIIKATKHRIQWD</sequence>
<dbReference type="Gene3D" id="3.40.50.11010">
    <property type="match status" value="1"/>
</dbReference>
<dbReference type="Gene3D" id="3.40.50.2000">
    <property type="entry name" value="Glycogen Phosphorylase B"/>
    <property type="match status" value="1"/>
</dbReference>
<dbReference type="GO" id="GO:0016757">
    <property type="term" value="F:glycosyltransferase activity"/>
    <property type="evidence" value="ECO:0007669"/>
    <property type="project" value="TreeGrafter"/>
</dbReference>
<dbReference type="eggNOG" id="COG0438">
    <property type="taxonomic scope" value="Bacteria"/>
</dbReference>
<dbReference type="SUPFAM" id="SSF53756">
    <property type="entry name" value="UDP-Glycosyltransferase/glycogen phosphorylase"/>
    <property type="match status" value="1"/>
</dbReference>
<dbReference type="AlphaFoldDB" id="A0A1I4ZVJ8"/>
<dbReference type="EMBL" id="FOUT01000018">
    <property type="protein sequence ID" value="SFN54083.1"/>
    <property type="molecule type" value="Genomic_DNA"/>
</dbReference>
<dbReference type="PANTHER" id="PTHR46401:SF2">
    <property type="entry name" value="GLYCOSYLTRANSFERASE WBBK-RELATED"/>
    <property type="match status" value="1"/>
</dbReference>
<keyword evidence="1 2" id="KW-0808">Transferase</keyword>
<evidence type="ECO:0000313" key="2">
    <source>
        <dbReference type="EMBL" id="SFN54083.1"/>
    </source>
</evidence>
<evidence type="ECO:0000313" key="3">
    <source>
        <dbReference type="Proteomes" id="UP000182961"/>
    </source>
</evidence>
<dbReference type="Proteomes" id="UP000182961">
    <property type="component" value="Unassembled WGS sequence"/>
</dbReference>
<keyword evidence="3" id="KW-1185">Reference proteome</keyword>
<dbReference type="RefSeq" id="WP_024982666.1">
    <property type="nucleotide sequence ID" value="NZ_CBCRUM010000028.1"/>
</dbReference>
<dbReference type="GO" id="GO:0009103">
    <property type="term" value="P:lipopolysaccharide biosynthetic process"/>
    <property type="evidence" value="ECO:0007669"/>
    <property type="project" value="TreeGrafter"/>
</dbReference>